<dbReference type="EMBL" id="CP017707">
    <property type="protein sequence ID" value="AOZ49844.1"/>
    <property type="molecule type" value="Genomic_DNA"/>
</dbReference>
<feature type="transmembrane region" description="Helical" evidence="4">
    <location>
        <begin position="149"/>
        <end position="171"/>
    </location>
</feature>
<keyword evidence="4" id="KW-1133">Transmembrane helix</keyword>
<dbReference type="Gene3D" id="1.10.287.130">
    <property type="match status" value="1"/>
</dbReference>
<dbReference type="InterPro" id="IPR005467">
    <property type="entry name" value="His_kinase_dom"/>
</dbReference>
<protein>
    <recommendedName>
        <fullName evidence="2">histidine kinase</fullName>
        <ecNumber evidence="2">2.7.13.3</ecNumber>
    </recommendedName>
</protein>
<accession>A0A1D9LF87</accession>
<proteinExistence type="predicted"/>
<dbReference type="PROSITE" id="PS50109">
    <property type="entry name" value="HIS_KIN"/>
    <property type="match status" value="1"/>
</dbReference>
<dbReference type="SMART" id="SM00387">
    <property type="entry name" value="HATPase_c"/>
    <property type="match status" value="1"/>
</dbReference>
<dbReference type="Gene3D" id="3.30.565.10">
    <property type="entry name" value="Histidine kinase-like ATPase, C-terminal domain"/>
    <property type="match status" value="1"/>
</dbReference>
<keyword evidence="4" id="KW-0472">Membrane</keyword>
<dbReference type="Proteomes" id="UP000178776">
    <property type="component" value="Chromosome"/>
</dbReference>
<dbReference type="InterPro" id="IPR036097">
    <property type="entry name" value="HisK_dim/P_sf"/>
</dbReference>
<evidence type="ECO:0000313" key="7">
    <source>
        <dbReference type="Proteomes" id="UP000178776"/>
    </source>
</evidence>
<organism evidence="6 7">
    <name type="scientific">Chromobacterium vaccinii</name>
    <dbReference type="NCBI Taxonomy" id="1108595"/>
    <lineage>
        <taxon>Bacteria</taxon>
        <taxon>Pseudomonadati</taxon>
        <taxon>Pseudomonadota</taxon>
        <taxon>Betaproteobacteria</taxon>
        <taxon>Neisseriales</taxon>
        <taxon>Chromobacteriaceae</taxon>
        <taxon>Chromobacterium</taxon>
    </lineage>
</organism>
<evidence type="ECO:0000256" key="2">
    <source>
        <dbReference type="ARBA" id="ARBA00012438"/>
    </source>
</evidence>
<gene>
    <name evidence="6" type="ORF">BKX93_07430</name>
</gene>
<comment type="catalytic activity">
    <reaction evidence="1">
        <text>ATP + protein L-histidine = ADP + protein N-phospho-L-histidine.</text>
        <dbReference type="EC" id="2.7.13.3"/>
    </reaction>
</comment>
<evidence type="ECO:0000256" key="4">
    <source>
        <dbReference type="SAM" id="Phobius"/>
    </source>
</evidence>
<dbReference type="PANTHER" id="PTHR43065:SF47">
    <property type="match status" value="1"/>
</dbReference>
<dbReference type="STRING" id="1108595.BKX93_07430"/>
<dbReference type="PANTHER" id="PTHR43065">
    <property type="entry name" value="SENSOR HISTIDINE KINASE"/>
    <property type="match status" value="1"/>
</dbReference>
<dbReference type="KEGG" id="cvc:BKX93_07430"/>
<evidence type="ECO:0000313" key="6">
    <source>
        <dbReference type="EMBL" id="AOZ49844.1"/>
    </source>
</evidence>
<feature type="transmembrane region" description="Helical" evidence="4">
    <location>
        <begin position="9"/>
        <end position="29"/>
    </location>
</feature>
<dbReference type="SUPFAM" id="SSF47384">
    <property type="entry name" value="Homodimeric domain of signal transducing histidine kinase"/>
    <property type="match status" value="1"/>
</dbReference>
<dbReference type="CDD" id="cd00082">
    <property type="entry name" value="HisKA"/>
    <property type="match status" value="1"/>
</dbReference>
<dbReference type="InterPro" id="IPR003661">
    <property type="entry name" value="HisK_dim/P_dom"/>
</dbReference>
<dbReference type="GO" id="GO:0000155">
    <property type="term" value="F:phosphorelay sensor kinase activity"/>
    <property type="evidence" value="ECO:0007669"/>
    <property type="project" value="InterPro"/>
</dbReference>
<sequence>MKSIKTRLMLWLMAWITTILGTTGLYFYIHDYNIDQNDFQTQRAAVQSRLSLSLPHGIWQLDDENVRLALDSELSWPSVIAINVKGESGLNLGRTRDANGSLRDMLPNEQPKVDDTLSIPIIYQGKEHLGTATVYLSHDALRAREDQHLITIVAQIVLLDGLIFFIMSFNLQRFIFQPLAKLQQALNTAIRAPDASGAQITHLADDEIGGIVNGFNRIVARTAADLVKRTAAEAIAREEKEKAQQAYSQLMATQETLVEAEKMASLGSLVAGVAHEINTPVGITLTAASHLGTATSHITGKLDSGNIKKSDFQSYLETAQECCELILANSERAANLIHSFKQVAVDQTSEARRSFHLHDYLNEVITSLKPRFKHTKVSIDIQCEEDILLDSYPGALAQVLTNLVVNALIHGYEGGEIAGAIVIEAHRNAAQHVSMTISDSGQGISQENLSRVFEPFFTTRRGTGGSGLGLNIVYNIVRQRLGGNIEVHSEVGQGTRFTLDMPCIAPTVQHKENVA</sequence>
<evidence type="ECO:0000259" key="5">
    <source>
        <dbReference type="PROSITE" id="PS50109"/>
    </source>
</evidence>
<evidence type="ECO:0000256" key="1">
    <source>
        <dbReference type="ARBA" id="ARBA00000085"/>
    </source>
</evidence>
<dbReference type="InterPro" id="IPR004358">
    <property type="entry name" value="Sig_transdc_His_kin-like_C"/>
</dbReference>
<dbReference type="InterPro" id="IPR036890">
    <property type="entry name" value="HATPase_C_sf"/>
</dbReference>
<keyword evidence="4" id="KW-0812">Transmembrane</keyword>
<name>A0A1D9LF87_9NEIS</name>
<evidence type="ECO:0000256" key="3">
    <source>
        <dbReference type="ARBA" id="ARBA00022553"/>
    </source>
</evidence>
<feature type="domain" description="Histidine kinase" evidence="5">
    <location>
        <begin position="272"/>
        <end position="505"/>
    </location>
</feature>
<dbReference type="PRINTS" id="PR00344">
    <property type="entry name" value="BCTRLSENSOR"/>
</dbReference>
<keyword evidence="3" id="KW-0597">Phosphoprotein</keyword>
<dbReference type="InterPro" id="IPR003594">
    <property type="entry name" value="HATPase_dom"/>
</dbReference>
<dbReference type="EC" id="2.7.13.3" evidence="2"/>
<dbReference type="Pfam" id="PF02518">
    <property type="entry name" value="HATPase_c"/>
    <property type="match status" value="1"/>
</dbReference>
<dbReference type="SUPFAM" id="SSF55874">
    <property type="entry name" value="ATPase domain of HSP90 chaperone/DNA topoisomerase II/histidine kinase"/>
    <property type="match status" value="1"/>
</dbReference>
<dbReference type="AlphaFoldDB" id="A0A1D9LF87"/>
<reference evidence="6 7" key="1">
    <citation type="submission" date="2016-10" db="EMBL/GenBank/DDBJ databases">
        <title>Chromobacterium muskegensis sp. nov., an insecticidal bacterium isolated from Sphagnum bogs.</title>
        <authorList>
            <person name="Sparks M.E."/>
            <person name="Blackburn M.B."/>
            <person name="Gundersen-Rindal D.E."/>
            <person name="Mitchell A."/>
            <person name="Farrar R."/>
            <person name="Kuhar D."/>
        </authorList>
    </citation>
    <scope>NUCLEOTIDE SEQUENCE [LARGE SCALE GENOMIC DNA]</scope>
    <source>
        <strain evidence="6 7">21-1</strain>
    </source>
</reference>